<dbReference type="InterPro" id="IPR036568">
    <property type="entry name" value="GGCT-like_sf"/>
</dbReference>
<comment type="caution">
    <text evidence="6">The sequence shown here is derived from an EMBL/GenBank/DDBJ whole genome shotgun (WGS) entry which is preliminary data.</text>
</comment>
<accession>A0A9P6LAR2</accession>
<dbReference type="OrthoDB" id="1044435at2759"/>
<evidence type="ECO:0000256" key="1">
    <source>
        <dbReference type="ARBA" id="ARBA00008861"/>
    </source>
</evidence>
<dbReference type="InterPro" id="IPR045038">
    <property type="entry name" value="AIG2-like"/>
</dbReference>
<dbReference type="Proteomes" id="UP000736335">
    <property type="component" value="Unassembled WGS sequence"/>
</dbReference>
<sequence length="210" mass="23780">MALEKRFSAFFYGTLLHPKILRRVIGNDGTHLEICPAVLLDHTRHKVKHADYPGILPYSKSRSMLGHELEPEDRSVRGSLVLGLSKEDMGFLDVFEGDEYARKTVHVHPLGIIVPLGAYEVPKHRVPGSATEENPDLTPSTPDPLPPNPAETLNPPIQCETYIWASYPEELATEPWSFQEFIRLNGWKWLPGEGGGDLEDYLEVDRRREM</sequence>
<name>A0A9P6LAR2_9AGAM</name>
<dbReference type="CDD" id="cd06661">
    <property type="entry name" value="GGCT_like"/>
    <property type="match status" value="1"/>
</dbReference>
<dbReference type="GO" id="GO:0016740">
    <property type="term" value="F:transferase activity"/>
    <property type="evidence" value="ECO:0007669"/>
    <property type="project" value="UniProtKB-KW"/>
</dbReference>
<dbReference type="Pfam" id="PF06094">
    <property type="entry name" value="GGACT"/>
    <property type="match status" value="1"/>
</dbReference>
<dbReference type="EMBL" id="WIUZ02000002">
    <property type="protein sequence ID" value="KAF9790473.1"/>
    <property type="molecule type" value="Genomic_DNA"/>
</dbReference>
<dbReference type="AlphaFoldDB" id="A0A9P6LAR2"/>
<dbReference type="SUPFAM" id="SSF110857">
    <property type="entry name" value="Gamma-glutamyl cyclotransferase-like"/>
    <property type="match status" value="1"/>
</dbReference>
<evidence type="ECO:0000256" key="2">
    <source>
        <dbReference type="ARBA" id="ARBA00022679"/>
    </source>
</evidence>
<reference evidence="6" key="2">
    <citation type="submission" date="2020-11" db="EMBL/GenBank/DDBJ databases">
        <authorList>
            <consortium name="DOE Joint Genome Institute"/>
            <person name="Kuo A."/>
            <person name="Miyauchi S."/>
            <person name="Kiss E."/>
            <person name="Drula E."/>
            <person name="Kohler A."/>
            <person name="Sanchez-Garcia M."/>
            <person name="Andreopoulos B."/>
            <person name="Barry K.W."/>
            <person name="Bonito G."/>
            <person name="Buee M."/>
            <person name="Carver A."/>
            <person name="Chen C."/>
            <person name="Cichocki N."/>
            <person name="Clum A."/>
            <person name="Culley D."/>
            <person name="Crous P.W."/>
            <person name="Fauchery L."/>
            <person name="Girlanda M."/>
            <person name="Hayes R."/>
            <person name="Keri Z."/>
            <person name="Labutti K."/>
            <person name="Lipzen A."/>
            <person name="Lombard V."/>
            <person name="Magnuson J."/>
            <person name="Maillard F."/>
            <person name="Morin E."/>
            <person name="Murat C."/>
            <person name="Nolan M."/>
            <person name="Ohm R."/>
            <person name="Pangilinan J."/>
            <person name="Pereira M."/>
            <person name="Perotto S."/>
            <person name="Peter M."/>
            <person name="Riley R."/>
            <person name="Sitrit Y."/>
            <person name="Stielow B."/>
            <person name="Szollosi G."/>
            <person name="Zifcakova L."/>
            <person name="Stursova M."/>
            <person name="Spatafora J.W."/>
            <person name="Tedersoo L."/>
            <person name="Vaario L.-M."/>
            <person name="Yamada A."/>
            <person name="Yan M."/>
            <person name="Wang P."/>
            <person name="Xu J."/>
            <person name="Bruns T."/>
            <person name="Baldrian P."/>
            <person name="Vilgalys R."/>
            <person name="Henrissat B."/>
            <person name="Grigoriev I.V."/>
            <person name="Hibbett D."/>
            <person name="Nagy L.G."/>
            <person name="Martin F.M."/>
        </authorList>
    </citation>
    <scope>NUCLEOTIDE SEQUENCE</scope>
    <source>
        <strain evidence="6">UH-Tt-Lm1</strain>
    </source>
</reference>
<dbReference type="PANTHER" id="PTHR31544:SF2">
    <property type="entry name" value="AIG2-LIKE PROTEIN D"/>
    <property type="match status" value="1"/>
</dbReference>
<organism evidence="6 7">
    <name type="scientific">Thelephora terrestris</name>
    <dbReference type="NCBI Taxonomy" id="56493"/>
    <lineage>
        <taxon>Eukaryota</taxon>
        <taxon>Fungi</taxon>
        <taxon>Dikarya</taxon>
        <taxon>Basidiomycota</taxon>
        <taxon>Agaricomycotina</taxon>
        <taxon>Agaricomycetes</taxon>
        <taxon>Thelephorales</taxon>
        <taxon>Thelephoraceae</taxon>
        <taxon>Thelephora</taxon>
    </lineage>
</organism>
<evidence type="ECO:0000259" key="5">
    <source>
        <dbReference type="Pfam" id="PF06094"/>
    </source>
</evidence>
<reference evidence="6" key="1">
    <citation type="journal article" date="2020" name="Nat. Commun.">
        <title>Large-scale genome sequencing of mycorrhizal fungi provides insights into the early evolution of symbiotic traits.</title>
        <authorList>
            <person name="Miyauchi S."/>
            <person name="Kiss E."/>
            <person name="Kuo A."/>
            <person name="Drula E."/>
            <person name="Kohler A."/>
            <person name="Sanchez-Garcia M."/>
            <person name="Morin E."/>
            <person name="Andreopoulos B."/>
            <person name="Barry K.W."/>
            <person name="Bonito G."/>
            <person name="Buee M."/>
            <person name="Carver A."/>
            <person name="Chen C."/>
            <person name="Cichocki N."/>
            <person name="Clum A."/>
            <person name="Culley D."/>
            <person name="Crous P.W."/>
            <person name="Fauchery L."/>
            <person name="Girlanda M."/>
            <person name="Hayes R.D."/>
            <person name="Keri Z."/>
            <person name="LaButti K."/>
            <person name="Lipzen A."/>
            <person name="Lombard V."/>
            <person name="Magnuson J."/>
            <person name="Maillard F."/>
            <person name="Murat C."/>
            <person name="Nolan M."/>
            <person name="Ohm R.A."/>
            <person name="Pangilinan J."/>
            <person name="Pereira M.F."/>
            <person name="Perotto S."/>
            <person name="Peter M."/>
            <person name="Pfister S."/>
            <person name="Riley R."/>
            <person name="Sitrit Y."/>
            <person name="Stielow J.B."/>
            <person name="Szollosi G."/>
            <person name="Zifcakova L."/>
            <person name="Stursova M."/>
            <person name="Spatafora J.W."/>
            <person name="Tedersoo L."/>
            <person name="Vaario L.M."/>
            <person name="Yamada A."/>
            <person name="Yan M."/>
            <person name="Wang P."/>
            <person name="Xu J."/>
            <person name="Bruns T."/>
            <person name="Baldrian P."/>
            <person name="Vilgalys R."/>
            <person name="Dunand C."/>
            <person name="Henrissat B."/>
            <person name="Grigoriev I.V."/>
            <person name="Hibbett D."/>
            <person name="Nagy L.G."/>
            <person name="Martin F.M."/>
        </authorList>
    </citation>
    <scope>NUCLEOTIDE SEQUENCE</scope>
    <source>
        <strain evidence="6">UH-Tt-Lm1</strain>
    </source>
</reference>
<proteinExistence type="inferred from homology"/>
<dbReference type="InterPro" id="IPR009288">
    <property type="entry name" value="AIG2-like_dom"/>
</dbReference>
<evidence type="ECO:0000313" key="7">
    <source>
        <dbReference type="Proteomes" id="UP000736335"/>
    </source>
</evidence>
<evidence type="ECO:0000313" key="6">
    <source>
        <dbReference type="EMBL" id="KAF9790473.1"/>
    </source>
</evidence>
<protein>
    <recommendedName>
        <fullName evidence="3">Putative gamma-glutamylcyclotransferase</fullName>
    </recommendedName>
</protein>
<dbReference type="PANTHER" id="PTHR31544">
    <property type="entry name" value="AIG2-LIKE PROTEIN D"/>
    <property type="match status" value="1"/>
</dbReference>
<evidence type="ECO:0000256" key="3">
    <source>
        <dbReference type="ARBA" id="ARBA00030602"/>
    </source>
</evidence>
<feature type="region of interest" description="Disordered" evidence="4">
    <location>
        <begin position="125"/>
        <end position="149"/>
    </location>
</feature>
<gene>
    <name evidence="6" type="ORF">BJ322DRAFT_1104129</name>
</gene>
<keyword evidence="2" id="KW-0808">Transferase</keyword>
<evidence type="ECO:0000256" key="4">
    <source>
        <dbReference type="SAM" id="MobiDB-lite"/>
    </source>
</evidence>
<comment type="similarity">
    <text evidence="1">Belongs to the gamma-glutamylcyclotransferase family.</text>
</comment>
<keyword evidence="7" id="KW-1185">Reference proteome</keyword>
<dbReference type="InterPro" id="IPR013024">
    <property type="entry name" value="GGCT-like"/>
</dbReference>
<dbReference type="Gene3D" id="3.10.490.10">
    <property type="entry name" value="Gamma-glutamyl cyclotransferase-like"/>
    <property type="match status" value="1"/>
</dbReference>
<feature type="domain" description="Gamma-glutamylcyclotransferase AIG2-like" evidence="5">
    <location>
        <begin position="10"/>
        <end position="121"/>
    </location>
</feature>